<sequence length="97" mass="10856">MRRRYGPPELLLAERNAAAGAAISRPFSVKVRSARGCNLTLRARVNKETFRFAFPKSHFCAQRLTAESSLQNRHVNGPRHGPRHPAPPAPYLRLGAR</sequence>
<evidence type="ECO:0000256" key="1">
    <source>
        <dbReference type="SAM" id="MobiDB-lite"/>
    </source>
</evidence>
<comment type="caution">
    <text evidence="2">The sequence shown here is derived from an EMBL/GenBank/DDBJ whole genome shotgun (WGS) entry which is preliminary data.</text>
</comment>
<evidence type="ECO:0000313" key="2">
    <source>
        <dbReference type="EMBL" id="GBP63779.1"/>
    </source>
</evidence>
<feature type="region of interest" description="Disordered" evidence="1">
    <location>
        <begin position="70"/>
        <end position="97"/>
    </location>
</feature>
<dbReference type="AlphaFoldDB" id="A0A4C1XNJ5"/>
<proteinExistence type="predicted"/>
<protein>
    <submittedName>
        <fullName evidence="2">Uncharacterized protein</fullName>
    </submittedName>
</protein>
<name>A0A4C1XNJ5_EUMVA</name>
<gene>
    <name evidence="2" type="ORF">EVAR_40379_1</name>
</gene>
<keyword evidence="3" id="KW-1185">Reference proteome</keyword>
<dbReference type="Proteomes" id="UP000299102">
    <property type="component" value="Unassembled WGS sequence"/>
</dbReference>
<accession>A0A4C1XNJ5</accession>
<evidence type="ECO:0000313" key="3">
    <source>
        <dbReference type="Proteomes" id="UP000299102"/>
    </source>
</evidence>
<dbReference type="EMBL" id="BGZK01000879">
    <property type="protein sequence ID" value="GBP63779.1"/>
    <property type="molecule type" value="Genomic_DNA"/>
</dbReference>
<organism evidence="2 3">
    <name type="scientific">Eumeta variegata</name>
    <name type="common">Bagworm moth</name>
    <name type="synonym">Eumeta japonica</name>
    <dbReference type="NCBI Taxonomy" id="151549"/>
    <lineage>
        <taxon>Eukaryota</taxon>
        <taxon>Metazoa</taxon>
        <taxon>Ecdysozoa</taxon>
        <taxon>Arthropoda</taxon>
        <taxon>Hexapoda</taxon>
        <taxon>Insecta</taxon>
        <taxon>Pterygota</taxon>
        <taxon>Neoptera</taxon>
        <taxon>Endopterygota</taxon>
        <taxon>Lepidoptera</taxon>
        <taxon>Glossata</taxon>
        <taxon>Ditrysia</taxon>
        <taxon>Tineoidea</taxon>
        <taxon>Psychidae</taxon>
        <taxon>Oiketicinae</taxon>
        <taxon>Eumeta</taxon>
    </lineage>
</organism>
<reference evidence="2 3" key="1">
    <citation type="journal article" date="2019" name="Commun. Biol.">
        <title>The bagworm genome reveals a unique fibroin gene that provides high tensile strength.</title>
        <authorList>
            <person name="Kono N."/>
            <person name="Nakamura H."/>
            <person name="Ohtoshi R."/>
            <person name="Tomita M."/>
            <person name="Numata K."/>
            <person name="Arakawa K."/>
        </authorList>
    </citation>
    <scope>NUCLEOTIDE SEQUENCE [LARGE SCALE GENOMIC DNA]</scope>
</reference>